<sequence>DRYPVGYPVGVVTSVNMVSGSAYLKVLLEPSARIDRSRHLLLLFSTVEELGAGDDARE</sequence>
<evidence type="ECO:0008006" key="2">
    <source>
        <dbReference type="Google" id="ProtNLM"/>
    </source>
</evidence>
<dbReference type="AlphaFoldDB" id="A0A0F9D1V3"/>
<protein>
    <recommendedName>
        <fullName evidence="2">Cell shape-determining protein MreC</fullName>
    </recommendedName>
</protein>
<organism evidence="1">
    <name type="scientific">marine sediment metagenome</name>
    <dbReference type="NCBI Taxonomy" id="412755"/>
    <lineage>
        <taxon>unclassified sequences</taxon>
        <taxon>metagenomes</taxon>
        <taxon>ecological metagenomes</taxon>
    </lineage>
</organism>
<dbReference type="EMBL" id="LAZR01033566">
    <property type="protein sequence ID" value="KKL47726.1"/>
    <property type="molecule type" value="Genomic_DNA"/>
</dbReference>
<feature type="non-terminal residue" evidence="1">
    <location>
        <position position="1"/>
    </location>
</feature>
<reference evidence="1" key="1">
    <citation type="journal article" date="2015" name="Nature">
        <title>Complex archaea that bridge the gap between prokaryotes and eukaryotes.</title>
        <authorList>
            <person name="Spang A."/>
            <person name="Saw J.H."/>
            <person name="Jorgensen S.L."/>
            <person name="Zaremba-Niedzwiedzka K."/>
            <person name="Martijn J."/>
            <person name="Lind A.E."/>
            <person name="van Eijk R."/>
            <person name="Schleper C."/>
            <person name="Guy L."/>
            <person name="Ettema T.J."/>
        </authorList>
    </citation>
    <scope>NUCLEOTIDE SEQUENCE</scope>
</reference>
<gene>
    <name evidence="1" type="ORF">LCGC14_2332700</name>
</gene>
<accession>A0A0F9D1V3</accession>
<name>A0A0F9D1V3_9ZZZZ</name>
<proteinExistence type="predicted"/>
<comment type="caution">
    <text evidence="1">The sequence shown here is derived from an EMBL/GenBank/DDBJ whole genome shotgun (WGS) entry which is preliminary data.</text>
</comment>
<evidence type="ECO:0000313" key="1">
    <source>
        <dbReference type="EMBL" id="KKL47726.1"/>
    </source>
</evidence>